<protein>
    <submittedName>
        <fullName evidence="1">Uncharacterized protein</fullName>
    </submittedName>
</protein>
<accession>A0ACC3MKD5</accession>
<comment type="caution">
    <text evidence="1">The sequence shown here is derived from an EMBL/GenBank/DDBJ whole genome shotgun (WGS) entry which is preliminary data.</text>
</comment>
<organism evidence="1 2">
    <name type="scientific">Vermiconidia calcicola</name>
    <dbReference type="NCBI Taxonomy" id="1690605"/>
    <lineage>
        <taxon>Eukaryota</taxon>
        <taxon>Fungi</taxon>
        <taxon>Dikarya</taxon>
        <taxon>Ascomycota</taxon>
        <taxon>Pezizomycotina</taxon>
        <taxon>Dothideomycetes</taxon>
        <taxon>Dothideomycetidae</taxon>
        <taxon>Mycosphaerellales</taxon>
        <taxon>Extremaceae</taxon>
        <taxon>Vermiconidia</taxon>
    </lineage>
</organism>
<evidence type="ECO:0000313" key="2">
    <source>
        <dbReference type="Proteomes" id="UP001281147"/>
    </source>
</evidence>
<name>A0ACC3MKD5_9PEZI</name>
<reference evidence="1" key="1">
    <citation type="submission" date="2023-07" db="EMBL/GenBank/DDBJ databases">
        <title>Black Yeasts Isolated from many extreme environments.</title>
        <authorList>
            <person name="Coleine C."/>
            <person name="Stajich J.E."/>
            <person name="Selbmann L."/>
        </authorList>
    </citation>
    <scope>NUCLEOTIDE SEQUENCE</scope>
    <source>
        <strain evidence="1">CCFEE 5714</strain>
    </source>
</reference>
<dbReference type="EMBL" id="JAUTXU010000221">
    <property type="protein sequence ID" value="KAK3697701.1"/>
    <property type="molecule type" value="Genomic_DNA"/>
</dbReference>
<dbReference type="Proteomes" id="UP001281147">
    <property type="component" value="Unassembled WGS sequence"/>
</dbReference>
<evidence type="ECO:0000313" key="1">
    <source>
        <dbReference type="EMBL" id="KAK3697701.1"/>
    </source>
</evidence>
<keyword evidence="2" id="KW-1185">Reference proteome</keyword>
<gene>
    <name evidence="1" type="ORF">LTR37_017283</name>
</gene>
<proteinExistence type="predicted"/>
<sequence length="435" mass="48693">MAPRKYLSSSSMRLIILVGTVGAGLLLIATWAEYAQWPIPFAAKIPWRKASESAENSTTSSSIEELALQKVLEHASPIFGRYENVQNGTATWMAKHPDETKIVHMNIPGTHDAATWDYTRETQRRMQRITHLVNDELGEIDPEHYRCQDKSMLDMLNAGIRAFDLRYASDVTNTTLVFWHGPALQSQTATVEDVLYGFYRWLDDHPTEALFLSFQYEPAAALGNVNSIDEQLLLYQALTTPAAKKYILQTRGQFGTLGEARGKITLLRRFDLDLVPPAYETSIPGVHFSPQKWTVNGANITLRYNDSTTTSPDKTTAYIQDYYRPVTPANSTLEENIDAKLDATITHLRMAASSSHPDALCWGFASCTNTGHELPKTPRALALGTSETKGRGVNERLEEYLERAKVKGSRLGIVMFDFFAVPEGLVETFLRVRAP</sequence>